<reference evidence="2 3" key="1">
    <citation type="submission" date="2024-12" db="EMBL/GenBank/DDBJ databases">
        <title>Forecasting of Potato common scab and diversities of Pathogenic streptomyces spp. in china.</title>
        <authorList>
            <person name="Handique U."/>
            <person name="Wu J."/>
        </authorList>
    </citation>
    <scope>NUCLEOTIDE SEQUENCE [LARGE SCALE GENOMIC DNA]</scope>
    <source>
        <strain evidence="2 3">ZRIMU1530</strain>
    </source>
</reference>
<comment type="caution">
    <text evidence="2">The sequence shown here is derived from an EMBL/GenBank/DDBJ whole genome shotgun (WGS) entry which is preliminary data.</text>
</comment>
<feature type="region of interest" description="Disordered" evidence="1">
    <location>
        <begin position="36"/>
        <end position="61"/>
    </location>
</feature>
<dbReference type="RefSeq" id="WP_409121514.1">
    <property type="nucleotide sequence ID" value="NZ_JBJVNI010000007.1"/>
</dbReference>
<proteinExistence type="predicted"/>
<organism evidence="2 3">
    <name type="scientific">Streptomyces niveiscabiei</name>
    <dbReference type="NCBI Taxonomy" id="164115"/>
    <lineage>
        <taxon>Bacteria</taxon>
        <taxon>Bacillati</taxon>
        <taxon>Actinomycetota</taxon>
        <taxon>Actinomycetes</taxon>
        <taxon>Kitasatosporales</taxon>
        <taxon>Streptomycetaceae</taxon>
        <taxon>Streptomyces</taxon>
    </lineage>
</organism>
<name>A0ABW9HPU5_9ACTN</name>
<evidence type="ECO:0000313" key="2">
    <source>
        <dbReference type="EMBL" id="MFM9610100.1"/>
    </source>
</evidence>
<keyword evidence="3" id="KW-1185">Reference proteome</keyword>
<dbReference type="Proteomes" id="UP001631957">
    <property type="component" value="Unassembled WGS sequence"/>
</dbReference>
<protein>
    <submittedName>
        <fullName evidence="2">Uncharacterized protein</fullName>
    </submittedName>
</protein>
<sequence length="61" mass="6160">MRTSTPRNKAATVTVTGPAALAGGALAVTHPARTVRADDRGPGFTGPAVHADHRGPGNARF</sequence>
<evidence type="ECO:0000313" key="3">
    <source>
        <dbReference type="Proteomes" id="UP001631957"/>
    </source>
</evidence>
<gene>
    <name evidence="2" type="ORF">ACKI18_15470</name>
</gene>
<dbReference type="EMBL" id="JBJVNI010000007">
    <property type="protein sequence ID" value="MFM9610100.1"/>
    <property type="molecule type" value="Genomic_DNA"/>
</dbReference>
<accession>A0ABW9HPU5</accession>
<evidence type="ECO:0000256" key="1">
    <source>
        <dbReference type="SAM" id="MobiDB-lite"/>
    </source>
</evidence>